<dbReference type="InterPro" id="IPR027417">
    <property type="entry name" value="P-loop_NTPase"/>
</dbReference>
<evidence type="ECO:0000313" key="2">
    <source>
        <dbReference type="Proteomes" id="UP000176037"/>
    </source>
</evidence>
<comment type="caution">
    <text evidence="1">The sequence shown here is derived from an EMBL/GenBank/DDBJ whole genome shotgun (WGS) entry which is preliminary data.</text>
</comment>
<dbReference type="SUPFAM" id="SSF52540">
    <property type="entry name" value="P-loop containing nucleoside triphosphate hydrolases"/>
    <property type="match status" value="1"/>
</dbReference>
<protein>
    <recommendedName>
        <fullName evidence="3">Sulfotransferase domain-containing protein</fullName>
    </recommendedName>
</protein>
<sequence>MNLYLHIGNHKTGSTAIQSILESNLEVLREADCLYPETGRVKGAHHGIVRHLKKETESHFSDFIGHKADEDGFNSLVNNLKEECDGYNNIIISSEEFFNYNSLDIERVKKFLSLFNNTTVITYLRNQLAHIESSYKFSISWMHDKECRSFNEYYKYQTKSSYHRYLPTIEFWELLVDKVECVCFEENTSFLVGPICKKLGIANPKEALNLNSVSRNKSPSVLEVVILQKLKAANTASEEISNIMKKVRSLIFRDLDAPLMNATFFTFDQYIYSRDLYKESNEIIQKMYGINLNRHVPDPKKLRFYDRIKEGKVNDIEELILYLMELK</sequence>
<dbReference type="AlphaFoldDB" id="A0A1E8FET8"/>
<dbReference type="STRING" id="1856405.BFC17_17550"/>
<keyword evidence="2" id="KW-1185">Reference proteome</keyword>
<dbReference type="Gene3D" id="3.40.50.300">
    <property type="entry name" value="P-loop containing nucleotide triphosphate hydrolases"/>
    <property type="match status" value="1"/>
</dbReference>
<proteinExistence type="predicted"/>
<organism evidence="1 2">
    <name type="scientific">Alteromonas lipolytica</name>
    <dbReference type="NCBI Taxonomy" id="1856405"/>
    <lineage>
        <taxon>Bacteria</taxon>
        <taxon>Pseudomonadati</taxon>
        <taxon>Pseudomonadota</taxon>
        <taxon>Gammaproteobacteria</taxon>
        <taxon>Alteromonadales</taxon>
        <taxon>Alteromonadaceae</taxon>
        <taxon>Alteromonas/Salinimonas group</taxon>
        <taxon>Alteromonas</taxon>
    </lineage>
</organism>
<gene>
    <name evidence="1" type="ORF">BFC17_17550</name>
</gene>
<dbReference type="Proteomes" id="UP000176037">
    <property type="component" value="Unassembled WGS sequence"/>
</dbReference>
<dbReference type="RefSeq" id="WP_070176315.1">
    <property type="nucleotide sequence ID" value="NZ_BMJR01000012.1"/>
</dbReference>
<evidence type="ECO:0008006" key="3">
    <source>
        <dbReference type="Google" id="ProtNLM"/>
    </source>
</evidence>
<name>A0A1E8FET8_9ALTE</name>
<dbReference type="EMBL" id="MJIC01000011">
    <property type="protein sequence ID" value="OFI34442.1"/>
    <property type="molecule type" value="Genomic_DNA"/>
</dbReference>
<accession>A0A1E8FET8</accession>
<reference evidence="1 2" key="1">
    <citation type="submission" date="2016-09" db="EMBL/GenBank/DDBJ databases">
        <title>Alteromonas lipolytica, a new species isolated from sea water.</title>
        <authorList>
            <person name="Wu Y.-H."/>
            <person name="Cheng H."/>
            <person name="Xu X.-W."/>
        </authorList>
    </citation>
    <scope>NUCLEOTIDE SEQUENCE [LARGE SCALE GENOMIC DNA]</scope>
    <source>
        <strain evidence="1 2">JW12</strain>
    </source>
</reference>
<dbReference type="OrthoDB" id="547265at2"/>
<evidence type="ECO:0000313" key="1">
    <source>
        <dbReference type="EMBL" id="OFI34442.1"/>
    </source>
</evidence>